<dbReference type="InterPro" id="IPR003754">
    <property type="entry name" value="4pyrrol_synth_uPrphyn_synth"/>
</dbReference>
<dbReference type="PANTHER" id="PTHR45790:SF3">
    <property type="entry name" value="S-ADENOSYL-L-METHIONINE-DEPENDENT UROPORPHYRINOGEN III METHYLTRANSFERASE, CHLOROPLASTIC"/>
    <property type="match status" value="1"/>
</dbReference>
<evidence type="ECO:0000256" key="9">
    <source>
        <dbReference type="ARBA" id="ARBA00060548"/>
    </source>
</evidence>
<dbReference type="InterPro" id="IPR036108">
    <property type="entry name" value="4pyrrol_syn_uPrphyn_synt_sf"/>
</dbReference>
<dbReference type="NCBIfam" id="TIGR01469">
    <property type="entry name" value="cobA_cysG_Cterm"/>
    <property type="match status" value="1"/>
</dbReference>
<keyword evidence="5 12" id="KW-0808">Transferase</keyword>
<keyword evidence="3" id="KW-0169">Cobalamin biosynthesis</keyword>
<dbReference type="FunFam" id="3.40.1010.10:FF:000001">
    <property type="entry name" value="Siroheme synthase"/>
    <property type="match status" value="1"/>
</dbReference>
<keyword evidence="6" id="KW-0949">S-adenosyl-L-methionine</keyword>
<dbReference type="FunFam" id="3.30.950.10:FF:000001">
    <property type="entry name" value="Siroheme synthase"/>
    <property type="match status" value="1"/>
</dbReference>
<evidence type="ECO:0000256" key="5">
    <source>
        <dbReference type="ARBA" id="ARBA00022679"/>
    </source>
</evidence>
<evidence type="ECO:0000256" key="3">
    <source>
        <dbReference type="ARBA" id="ARBA00022573"/>
    </source>
</evidence>
<dbReference type="GO" id="GO:0019354">
    <property type="term" value="P:siroheme biosynthetic process"/>
    <property type="evidence" value="ECO:0007669"/>
    <property type="project" value="UniProtKB-UniPathway"/>
</dbReference>
<dbReference type="GO" id="GO:0032259">
    <property type="term" value="P:methylation"/>
    <property type="evidence" value="ECO:0007669"/>
    <property type="project" value="UniProtKB-KW"/>
</dbReference>
<evidence type="ECO:0000259" key="10">
    <source>
        <dbReference type="Pfam" id="PF00590"/>
    </source>
</evidence>
<keyword evidence="7" id="KW-0627">Porphyrin biosynthesis</keyword>
<comment type="similarity">
    <text evidence="1">Belongs to the precorrin methyltransferase family.</text>
</comment>
<dbReference type="PROSITE" id="PS00839">
    <property type="entry name" value="SUMT_1"/>
    <property type="match status" value="1"/>
</dbReference>
<dbReference type="GO" id="GO:0004851">
    <property type="term" value="F:uroporphyrin-III C-methyltransferase activity"/>
    <property type="evidence" value="ECO:0007669"/>
    <property type="project" value="UniProtKB-EC"/>
</dbReference>
<evidence type="ECO:0000256" key="8">
    <source>
        <dbReference type="ARBA" id="ARBA00025705"/>
    </source>
</evidence>
<dbReference type="PANTHER" id="PTHR45790">
    <property type="entry name" value="SIROHEME SYNTHASE-RELATED"/>
    <property type="match status" value="1"/>
</dbReference>
<dbReference type="EC" id="2.1.1.107" evidence="2"/>
<name>A0A212L433_9BACT</name>
<dbReference type="InterPro" id="IPR014776">
    <property type="entry name" value="4pyrrole_Mease_sub2"/>
</dbReference>
<dbReference type="Gene3D" id="3.40.50.10090">
    <property type="match status" value="2"/>
</dbReference>
<dbReference type="SUPFAM" id="SSF69618">
    <property type="entry name" value="HemD-like"/>
    <property type="match status" value="1"/>
</dbReference>
<dbReference type="InterPro" id="IPR000878">
    <property type="entry name" value="4pyrrol_Mease"/>
</dbReference>
<dbReference type="InterPro" id="IPR050161">
    <property type="entry name" value="Siro_Cobalamin_biosynth"/>
</dbReference>
<proteinExistence type="inferred from homology"/>
<protein>
    <recommendedName>
        <fullName evidence="2">uroporphyrinogen-III C-methyltransferase</fullName>
        <ecNumber evidence="2">2.1.1.107</ecNumber>
    </recommendedName>
</protein>
<evidence type="ECO:0000259" key="11">
    <source>
        <dbReference type="Pfam" id="PF02602"/>
    </source>
</evidence>
<dbReference type="NCBIfam" id="NF004790">
    <property type="entry name" value="PRK06136.1"/>
    <property type="match status" value="1"/>
</dbReference>
<organism evidence="12">
    <name type="scientific">uncultured Desulfovibrio sp</name>
    <dbReference type="NCBI Taxonomy" id="167968"/>
    <lineage>
        <taxon>Bacteria</taxon>
        <taxon>Pseudomonadati</taxon>
        <taxon>Thermodesulfobacteriota</taxon>
        <taxon>Desulfovibrionia</taxon>
        <taxon>Desulfovibrionales</taxon>
        <taxon>Desulfovibrionaceae</taxon>
        <taxon>Desulfovibrio</taxon>
        <taxon>environmental samples</taxon>
    </lineage>
</organism>
<dbReference type="CDD" id="cd06578">
    <property type="entry name" value="HemD"/>
    <property type="match status" value="1"/>
</dbReference>
<dbReference type="InterPro" id="IPR006366">
    <property type="entry name" value="CobA/CysG_C"/>
</dbReference>
<dbReference type="EMBL" id="FMJC01000002">
    <property type="protein sequence ID" value="SCM72332.1"/>
    <property type="molecule type" value="Genomic_DNA"/>
</dbReference>
<dbReference type="InterPro" id="IPR014777">
    <property type="entry name" value="4pyrrole_Mease_sub1"/>
</dbReference>
<dbReference type="CDD" id="cd11642">
    <property type="entry name" value="SUMT"/>
    <property type="match status" value="1"/>
</dbReference>
<gene>
    <name evidence="12" type="primary">hemD</name>
    <name evidence="12" type="ORF">KL86DES1_20538</name>
</gene>
<dbReference type="GO" id="GO:0004852">
    <property type="term" value="F:uroporphyrinogen-III synthase activity"/>
    <property type="evidence" value="ECO:0007669"/>
    <property type="project" value="InterPro"/>
</dbReference>
<dbReference type="AlphaFoldDB" id="A0A212L433"/>
<evidence type="ECO:0000256" key="4">
    <source>
        <dbReference type="ARBA" id="ARBA00022603"/>
    </source>
</evidence>
<reference evidence="12" key="1">
    <citation type="submission" date="2016-08" db="EMBL/GenBank/DDBJ databases">
        <authorList>
            <person name="Seilhamer J.J."/>
        </authorList>
    </citation>
    <scope>NUCLEOTIDE SEQUENCE</scope>
    <source>
        <strain evidence="12">86-1</strain>
    </source>
</reference>
<comment type="pathway">
    <text evidence="8">Porphyrin-containing compound metabolism; siroheme biosynthesis; precorrin-2 from uroporphyrinogen III: step 1/1.</text>
</comment>
<evidence type="ECO:0000256" key="6">
    <source>
        <dbReference type="ARBA" id="ARBA00022691"/>
    </source>
</evidence>
<dbReference type="Pfam" id="PF00590">
    <property type="entry name" value="TP_methylase"/>
    <property type="match status" value="1"/>
</dbReference>
<keyword evidence="12" id="KW-0456">Lyase</keyword>
<dbReference type="InterPro" id="IPR035996">
    <property type="entry name" value="4pyrrol_Methylase_sf"/>
</dbReference>
<dbReference type="UniPathway" id="UPA00262">
    <property type="reaction ID" value="UER00211"/>
</dbReference>
<feature type="domain" description="Tetrapyrrole methylase" evidence="10">
    <location>
        <begin position="3"/>
        <end position="215"/>
    </location>
</feature>
<evidence type="ECO:0000313" key="12">
    <source>
        <dbReference type="EMBL" id="SCM72332.1"/>
    </source>
</evidence>
<evidence type="ECO:0000256" key="2">
    <source>
        <dbReference type="ARBA" id="ARBA00012162"/>
    </source>
</evidence>
<dbReference type="SUPFAM" id="SSF53790">
    <property type="entry name" value="Tetrapyrrole methylase"/>
    <property type="match status" value="1"/>
</dbReference>
<keyword evidence="4 12" id="KW-0489">Methyltransferase</keyword>
<dbReference type="InterPro" id="IPR003043">
    <property type="entry name" value="Uropor_MeTrfase_CS"/>
</dbReference>
<dbReference type="Gene3D" id="3.30.950.10">
    <property type="entry name" value="Methyltransferase, Cobalt-precorrin-4 Transmethylase, Domain 2"/>
    <property type="match status" value="1"/>
</dbReference>
<accession>A0A212L433</accession>
<dbReference type="Gene3D" id="3.40.1010.10">
    <property type="entry name" value="Cobalt-precorrin-4 Transmethylase, Domain 1"/>
    <property type="match status" value="1"/>
</dbReference>
<sequence>MMKVYLIGAGPGDPGLLTLKGRDALAAADVVVYDALANDSLLNHASPHAEKIYVGKVAGNHALPQDEINALLVRKAKEGKIVARLKGGDPYIFGRGGEEAEELVAAGVPFEEVPGISSTIAAPAYAGIPLTHRDFASSVTIITGHENPDKPGSVHNWPALAASASTLVFVMGMKNLPDIARNLLDAGMAPDTPAALIYRGTTPRQRSLVSTLAKLPAAAIEAKFTNPSVILVGKVASLHKTLNWFEQKPLMGRSIVVTRAREQASGLAASLTELGAEVIQCPTIEISPMADYAELDAALAKLADYQWVIFTSVNGVRHFWQRLAAAGKDSRALATCKVAAIGPATADALTQHGIAPDFIPDRYVAEGVLDGLVARENGNVRGKRFLLPRAAKAREVLPEELRKAGAVVDVISAYQTVPAAHRKDEVLERITAGTLDCVTFGSSSTVENFLSLIPADVLKAHPEVQLAAIGPITADTLTANGLPCHIQPAEYTIPALVAALQAHFAKA</sequence>
<dbReference type="Pfam" id="PF02602">
    <property type="entry name" value="HEM4"/>
    <property type="match status" value="1"/>
</dbReference>
<evidence type="ECO:0000256" key="7">
    <source>
        <dbReference type="ARBA" id="ARBA00023244"/>
    </source>
</evidence>
<dbReference type="GO" id="GO:0009236">
    <property type="term" value="P:cobalamin biosynthetic process"/>
    <property type="evidence" value="ECO:0007669"/>
    <property type="project" value="UniProtKB-KW"/>
</dbReference>
<evidence type="ECO:0000256" key="1">
    <source>
        <dbReference type="ARBA" id="ARBA00005879"/>
    </source>
</evidence>
<comment type="pathway">
    <text evidence="9">Cofactor biosynthesis; adenosylcobalamin biosynthesis; precorrin-2 from uroporphyrinogen III: step 1/1.</text>
</comment>
<feature type="domain" description="Tetrapyrrole biosynthesis uroporphyrinogen III synthase" evidence="11">
    <location>
        <begin position="267"/>
        <end position="498"/>
    </location>
</feature>